<dbReference type="EMBL" id="JAKZGS010000026">
    <property type="protein sequence ID" value="MCH7400039.1"/>
    <property type="molecule type" value="Genomic_DNA"/>
</dbReference>
<feature type="domain" description="5'-Nucleotidase C-terminal" evidence="2">
    <location>
        <begin position="337"/>
        <end position="467"/>
    </location>
</feature>
<keyword evidence="4" id="KW-1185">Reference proteome</keyword>
<name>A0ABS9UU63_9BACT</name>
<evidence type="ECO:0000313" key="3">
    <source>
        <dbReference type="EMBL" id="MCH7400039.1"/>
    </source>
</evidence>
<keyword evidence="1" id="KW-0547">Nucleotide-binding</keyword>
<gene>
    <name evidence="3" type="ORF">MM236_18740</name>
</gene>
<organism evidence="3 4">
    <name type="scientific">Belliella calami</name>
    <dbReference type="NCBI Taxonomy" id="2923436"/>
    <lineage>
        <taxon>Bacteria</taxon>
        <taxon>Pseudomonadati</taxon>
        <taxon>Bacteroidota</taxon>
        <taxon>Cytophagia</taxon>
        <taxon>Cytophagales</taxon>
        <taxon>Cyclobacteriaceae</taxon>
        <taxon>Belliella</taxon>
    </lineage>
</organism>
<protein>
    <submittedName>
        <fullName evidence="3">Bifunctional metallophosphatase/5'-nucleotidase</fullName>
    </submittedName>
</protein>
<evidence type="ECO:0000256" key="1">
    <source>
        <dbReference type="RuleBase" id="RU362119"/>
    </source>
</evidence>
<dbReference type="PANTHER" id="PTHR11575:SF24">
    <property type="entry name" value="5'-NUCLEOTIDASE"/>
    <property type="match status" value="1"/>
</dbReference>
<comment type="caution">
    <text evidence="3">The sequence shown here is derived from an EMBL/GenBank/DDBJ whole genome shotgun (WGS) entry which is preliminary data.</text>
</comment>
<dbReference type="PANTHER" id="PTHR11575">
    <property type="entry name" value="5'-NUCLEOTIDASE-RELATED"/>
    <property type="match status" value="1"/>
</dbReference>
<dbReference type="InterPro" id="IPR006179">
    <property type="entry name" value="5_nucleotidase/apyrase"/>
</dbReference>
<dbReference type="Gene3D" id="3.60.21.10">
    <property type="match status" value="1"/>
</dbReference>
<dbReference type="RefSeq" id="WP_241276532.1">
    <property type="nucleotide sequence ID" value="NZ_JAKZGS010000026.1"/>
</dbReference>
<dbReference type="PRINTS" id="PR01607">
    <property type="entry name" value="APYRASEFAMLY"/>
</dbReference>
<proteinExistence type="inferred from homology"/>
<dbReference type="InterPro" id="IPR029052">
    <property type="entry name" value="Metallo-depent_PP-like"/>
</dbReference>
<keyword evidence="1" id="KW-0378">Hydrolase</keyword>
<dbReference type="Gene3D" id="3.90.780.10">
    <property type="entry name" value="5'-Nucleotidase, C-terminal domain"/>
    <property type="match status" value="1"/>
</dbReference>
<dbReference type="Proteomes" id="UP001165488">
    <property type="component" value="Unassembled WGS sequence"/>
</dbReference>
<dbReference type="Pfam" id="PF02872">
    <property type="entry name" value="5_nucleotid_C"/>
    <property type="match status" value="1"/>
</dbReference>
<evidence type="ECO:0000259" key="2">
    <source>
        <dbReference type="Pfam" id="PF02872"/>
    </source>
</evidence>
<dbReference type="SUPFAM" id="SSF55816">
    <property type="entry name" value="5'-nucleotidase (syn. UDP-sugar hydrolase), C-terminal domain"/>
    <property type="match status" value="1"/>
</dbReference>
<sequence length="537" mass="60461">MENLIIAIIAILSATINTKEHQSTDIEIITVLQTADIHAYLNPHSELYVENDSIIFRNAGGLATIKSMVDEIKKENPMGTLLIDGGDFIQGSGASVRSKGNIFPSIVKAMNYDLLIPGNWEVIYGKEVMLNIMNSYQTQVIAANMFDEQDQSTLFPPYWVKTIKGVRIGFIAYNDPEIPERQNPGYSKSMKFTPVEQNLKSLVTKVKNEEKVDILFLVTHLGISKQLLLADNPAVKGVDFILGNDTHERIRKPIEGKYTKVVEPGAFGSFLGKLDLEIKDKKMIGYNYELLDVSPEKYPEDTSLQEIIDHELAPYEEEMQTILGFTSKPIYRYLVVENPMDNFITDALLWKTGVDFATSNGFRFGVPIVPDTSGKAAITKGDLWRMLPVDEHMKIGKVTGHQVKDWLENEINNVFATDYQERFGGWLVRFSGLTMQFDSSKEKGNRIMAITIQGEPLELDKVYKMASCNRTGEPISTMCRLKDATEVSIQDYSLHDAVSEYLKEKKIVNPTLDGRSVAVDLGTNAFSQMEEGNYKFR</sequence>
<dbReference type="SUPFAM" id="SSF56300">
    <property type="entry name" value="Metallo-dependent phosphatases"/>
    <property type="match status" value="1"/>
</dbReference>
<evidence type="ECO:0000313" key="4">
    <source>
        <dbReference type="Proteomes" id="UP001165488"/>
    </source>
</evidence>
<comment type="similarity">
    <text evidence="1">Belongs to the 5'-nucleotidase family.</text>
</comment>
<reference evidence="3" key="1">
    <citation type="submission" date="2022-03" db="EMBL/GenBank/DDBJ databases">
        <title>De novo assembled genomes of Belliella spp. (Cyclobacteriaceae) strains.</title>
        <authorList>
            <person name="Szabo A."/>
            <person name="Korponai K."/>
            <person name="Felfoldi T."/>
        </authorList>
    </citation>
    <scope>NUCLEOTIDE SEQUENCE</scope>
    <source>
        <strain evidence="3">DSM 107340</strain>
    </source>
</reference>
<accession>A0ABS9UU63</accession>
<dbReference type="InterPro" id="IPR008334">
    <property type="entry name" value="5'-Nucleotdase_C"/>
</dbReference>
<dbReference type="InterPro" id="IPR036907">
    <property type="entry name" value="5'-Nucleotdase_C_sf"/>
</dbReference>